<feature type="transmembrane region" description="Helical" evidence="13">
    <location>
        <begin position="94"/>
        <end position="118"/>
    </location>
</feature>
<comment type="function">
    <text evidence="11">Probable lysosomal cobalamin transporter. Required to export cobalamin from lysosomes allowing its conversion to cofactors.</text>
</comment>
<dbReference type="PANTHER" id="PTHR16130">
    <property type="entry name" value="LYSOSOMAL COBALAMIN TRANSPORTER-RELATED"/>
    <property type="match status" value="1"/>
</dbReference>
<keyword evidence="15" id="KW-1185">Reference proteome</keyword>
<keyword evidence="9" id="KW-0458">Lysosome</keyword>
<feature type="transmembrane region" description="Helical" evidence="13">
    <location>
        <begin position="38"/>
        <end position="59"/>
    </location>
</feature>
<dbReference type="AlphaFoldDB" id="A0A2J6Q406"/>
<dbReference type="InterPro" id="IPR050854">
    <property type="entry name" value="LMBD1_LysCbl_Transport"/>
</dbReference>
<dbReference type="GO" id="GO:0031419">
    <property type="term" value="F:cobalamin binding"/>
    <property type="evidence" value="ECO:0007669"/>
    <property type="project" value="UniProtKB-KW"/>
</dbReference>
<evidence type="ECO:0000256" key="9">
    <source>
        <dbReference type="ARBA" id="ARBA00023228"/>
    </source>
</evidence>
<feature type="compositionally biased region" description="Acidic residues" evidence="12">
    <location>
        <begin position="542"/>
        <end position="553"/>
    </location>
</feature>
<evidence type="ECO:0000256" key="12">
    <source>
        <dbReference type="SAM" id="MobiDB-lite"/>
    </source>
</evidence>
<gene>
    <name evidence="14" type="ORF">NA56DRAFT_679604</name>
</gene>
<evidence type="ECO:0000256" key="10">
    <source>
        <dbReference type="ARBA" id="ARBA00023285"/>
    </source>
</evidence>
<dbReference type="GO" id="GO:0072665">
    <property type="term" value="P:protein localization to vacuole"/>
    <property type="evidence" value="ECO:0007669"/>
    <property type="project" value="TreeGrafter"/>
</dbReference>
<feature type="transmembrane region" description="Helical" evidence="13">
    <location>
        <begin position="139"/>
        <end position="161"/>
    </location>
</feature>
<evidence type="ECO:0000256" key="4">
    <source>
        <dbReference type="ARBA" id="ARBA00022448"/>
    </source>
</evidence>
<feature type="region of interest" description="Disordered" evidence="12">
    <location>
        <begin position="570"/>
        <end position="595"/>
    </location>
</feature>
<evidence type="ECO:0000256" key="5">
    <source>
        <dbReference type="ARBA" id="ARBA00022628"/>
    </source>
</evidence>
<keyword evidence="5" id="KW-0846">Cobalamin</keyword>
<organism evidence="14 15">
    <name type="scientific">Hyaloscypha hepaticicola</name>
    <dbReference type="NCBI Taxonomy" id="2082293"/>
    <lineage>
        <taxon>Eukaryota</taxon>
        <taxon>Fungi</taxon>
        <taxon>Dikarya</taxon>
        <taxon>Ascomycota</taxon>
        <taxon>Pezizomycotina</taxon>
        <taxon>Leotiomycetes</taxon>
        <taxon>Helotiales</taxon>
        <taxon>Hyaloscyphaceae</taxon>
        <taxon>Hyaloscypha</taxon>
    </lineage>
</organism>
<evidence type="ECO:0000256" key="8">
    <source>
        <dbReference type="ARBA" id="ARBA00023136"/>
    </source>
</evidence>
<evidence type="ECO:0000256" key="7">
    <source>
        <dbReference type="ARBA" id="ARBA00022989"/>
    </source>
</evidence>
<keyword evidence="10" id="KW-0170">Cobalt</keyword>
<feature type="transmembrane region" description="Helical" evidence="13">
    <location>
        <begin position="313"/>
        <end position="332"/>
    </location>
</feature>
<accession>A0A2J6Q406</accession>
<evidence type="ECO:0000313" key="14">
    <source>
        <dbReference type="EMBL" id="PMD20976.1"/>
    </source>
</evidence>
<feature type="transmembrane region" description="Helical" evidence="13">
    <location>
        <begin position="507"/>
        <end position="532"/>
    </location>
</feature>
<feature type="transmembrane region" description="Helical" evidence="13">
    <location>
        <begin position="417"/>
        <end position="437"/>
    </location>
</feature>
<protein>
    <recommendedName>
        <fullName evidence="3">Probable lysosomal cobalamin transporter</fullName>
    </recommendedName>
</protein>
<feature type="region of interest" description="Disordered" evidence="12">
    <location>
        <begin position="240"/>
        <end position="267"/>
    </location>
</feature>
<keyword evidence="8 13" id="KW-0472">Membrane</keyword>
<dbReference type="PANTHER" id="PTHR16130:SF2">
    <property type="entry name" value="LYSOSOMAL COBALAMIN TRANSPORT ESCORT PROTEIN LMBD1"/>
    <property type="match status" value="1"/>
</dbReference>
<dbReference type="Pfam" id="PF04791">
    <property type="entry name" value="LMBR1"/>
    <property type="match status" value="1"/>
</dbReference>
<dbReference type="GO" id="GO:0005774">
    <property type="term" value="C:vacuolar membrane"/>
    <property type="evidence" value="ECO:0007669"/>
    <property type="project" value="TreeGrafter"/>
</dbReference>
<evidence type="ECO:0000256" key="2">
    <source>
        <dbReference type="ARBA" id="ARBA00009901"/>
    </source>
</evidence>
<feature type="transmembrane region" description="Helical" evidence="13">
    <location>
        <begin position="375"/>
        <end position="396"/>
    </location>
</feature>
<feature type="region of interest" description="Disordered" evidence="12">
    <location>
        <begin position="541"/>
        <end position="560"/>
    </location>
</feature>
<dbReference type="InterPro" id="IPR006876">
    <property type="entry name" value="LMBR1-like_membr_prot"/>
</dbReference>
<reference evidence="14 15" key="1">
    <citation type="submission" date="2016-05" db="EMBL/GenBank/DDBJ databases">
        <title>A degradative enzymes factory behind the ericoid mycorrhizal symbiosis.</title>
        <authorList>
            <consortium name="DOE Joint Genome Institute"/>
            <person name="Martino E."/>
            <person name="Morin E."/>
            <person name="Grelet G."/>
            <person name="Kuo A."/>
            <person name="Kohler A."/>
            <person name="Daghino S."/>
            <person name="Barry K."/>
            <person name="Choi C."/>
            <person name="Cichocki N."/>
            <person name="Clum A."/>
            <person name="Copeland A."/>
            <person name="Hainaut M."/>
            <person name="Haridas S."/>
            <person name="Labutti K."/>
            <person name="Lindquist E."/>
            <person name="Lipzen A."/>
            <person name="Khouja H.-R."/>
            <person name="Murat C."/>
            <person name="Ohm R."/>
            <person name="Olson A."/>
            <person name="Spatafora J."/>
            <person name="Veneault-Fourrey C."/>
            <person name="Henrissat B."/>
            <person name="Grigoriev I."/>
            <person name="Martin F."/>
            <person name="Perotto S."/>
        </authorList>
    </citation>
    <scope>NUCLEOTIDE SEQUENCE [LARGE SCALE GENOMIC DNA]</scope>
    <source>
        <strain evidence="14 15">UAMH 7357</strain>
    </source>
</reference>
<evidence type="ECO:0000256" key="11">
    <source>
        <dbReference type="ARBA" id="ARBA00025515"/>
    </source>
</evidence>
<keyword evidence="4" id="KW-0813">Transport</keyword>
<sequence>MALIQTAFIWVAYAVAVGLVALIAAIFTYIYQTPRDRSALVSTVTIITLTSLLATVLLLPVDIALVSSTTSKLGAKKDWATPKTVHNILLTLKIVYYALYSLDAVLCLLVIPFTYFLYEEYDDVEAEEGTQTFSKRFMGALKYTLIFLALVVILFLVGFFVPVAKNRAGHEFDLDYFKRLLAENHGERALTFALGLLISLGTLLYILYTAAGIALLPISFIKSAPSISAPQLHESTATALEQNRERQRQIEGRNAGREGGMPPKDQRELEALVREERTLVRRERLAAEAQGEGKSFIVRAWTKVCAIFRPLKLIGGILLLLLSIILWVSMLITGIDKAKNSICKEHCGYILGSINVFQPINWVFVQASRVFPIDYVLMSLLVLFFFSSSVAGIASIGIRFLWVKLFEIRKGHTSPQAMLVVTVMLTLIMLAINYSIAMMVAPQYATYGAQTFCTNAPKHGGDQPNCTNLPDLIKPCSELSKDHISRDICTPTVVSTFLNRVTFNFPFFGGLAFWAQFVFLGVFLIVFLLSLFRTPKLNQSQLDEDAEADEEEGLLASTGRRFGATWQDIRGKAKKPSGGAAGQGITGDDSRTEEE</sequence>
<evidence type="ECO:0000256" key="13">
    <source>
        <dbReference type="SAM" id="Phobius"/>
    </source>
</evidence>
<proteinExistence type="inferred from homology"/>
<dbReference type="EMBL" id="KZ613483">
    <property type="protein sequence ID" value="PMD20976.1"/>
    <property type="molecule type" value="Genomic_DNA"/>
</dbReference>
<evidence type="ECO:0000256" key="1">
    <source>
        <dbReference type="ARBA" id="ARBA00004155"/>
    </source>
</evidence>
<keyword evidence="7 13" id="KW-1133">Transmembrane helix</keyword>
<evidence type="ECO:0000313" key="15">
    <source>
        <dbReference type="Proteomes" id="UP000235672"/>
    </source>
</evidence>
<comment type="subcellular location">
    <subcellularLocation>
        <location evidence="1">Lysosome membrane</location>
        <topology evidence="1">Multi-pass membrane protein</topology>
    </subcellularLocation>
</comment>
<evidence type="ECO:0000256" key="3">
    <source>
        <dbReference type="ARBA" id="ARBA00017088"/>
    </source>
</evidence>
<feature type="compositionally biased region" description="Basic and acidic residues" evidence="12">
    <location>
        <begin position="242"/>
        <end position="256"/>
    </location>
</feature>
<dbReference type="OrthoDB" id="73273at2759"/>
<evidence type="ECO:0000256" key="6">
    <source>
        <dbReference type="ARBA" id="ARBA00022692"/>
    </source>
</evidence>
<feature type="transmembrane region" description="Helical" evidence="13">
    <location>
        <begin position="6"/>
        <end position="31"/>
    </location>
</feature>
<comment type="similarity">
    <text evidence="2">Belongs to the LIMR family. LMBRD1 subfamily.</text>
</comment>
<dbReference type="STRING" id="1745343.A0A2J6Q406"/>
<name>A0A2J6Q406_9HELO</name>
<feature type="transmembrane region" description="Helical" evidence="13">
    <location>
        <begin position="189"/>
        <end position="216"/>
    </location>
</feature>
<keyword evidence="6 13" id="KW-0812">Transmembrane</keyword>
<dbReference type="Proteomes" id="UP000235672">
    <property type="component" value="Unassembled WGS sequence"/>
</dbReference>